<organism evidence="1 2">
    <name type="scientific">Bailinhaonella thermotolerans</name>
    <dbReference type="NCBI Taxonomy" id="1070861"/>
    <lineage>
        <taxon>Bacteria</taxon>
        <taxon>Bacillati</taxon>
        <taxon>Actinomycetota</taxon>
        <taxon>Actinomycetes</taxon>
        <taxon>Streptosporangiales</taxon>
        <taxon>Streptosporangiaceae</taxon>
        <taxon>Bailinhaonella</taxon>
    </lineage>
</organism>
<accession>A0A3A4A166</accession>
<reference evidence="1 2" key="1">
    <citation type="submission" date="2018-09" db="EMBL/GenBank/DDBJ databases">
        <title>YIM 75507 draft genome.</title>
        <authorList>
            <person name="Tang S."/>
            <person name="Feng Y."/>
        </authorList>
    </citation>
    <scope>NUCLEOTIDE SEQUENCE [LARGE SCALE GENOMIC DNA]</scope>
    <source>
        <strain evidence="1 2">YIM 75507</strain>
    </source>
</reference>
<comment type="caution">
    <text evidence="1">The sequence shown here is derived from an EMBL/GenBank/DDBJ whole genome shotgun (WGS) entry which is preliminary data.</text>
</comment>
<name>A0A3A4A166_9ACTN</name>
<proteinExistence type="predicted"/>
<dbReference type="RefSeq" id="WP_119931595.1">
    <property type="nucleotide sequence ID" value="NZ_QZEY01000028.1"/>
</dbReference>
<keyword evidence="2" id="KW-1185">Reference proteome</keyword>
<dbReference type="EMBL" id="QZEY01000028">
    <property type="protein sequence ID" value="RJL20783.1"/>
    <property type="molecule type" value="Genomic_DNA"/>
</dbReference>
<gene>
    <name evidence="1" type="ORF">D5H75_38640</name>
</gene>
<dbReference type="AlphaFoldDB" id="A0A3A4A166"/>
<protein>
    <submittedName>
        <fullName evidence="1">Uncharacterized protein</fullName>
    </submittedName>
</protein>
<dbReference type="Proteomes" id="UP000265768">
    <property type="component" value="Unassembled WGS sequence"/>
</dbReference>
<evidence type="ECO:0000313" key="1">
    <source>
        <dbReference type="EMBL" id="RJL20783.1"/>
    </source>
</evidence>
<sequence>MRLVEILADRLLGLLIPAIRAEAAVCTWGNTCKCVPTGSGWRYRWRYCTWPDNTSTTTCEYYSRGC</sequence>
<evidence type="ECO:0000313" key="2">
    <source>
        <dbReference type="Proteomes" id="UP000265768"/>
    </source>
</evidence>